<dbReference type="Gene3D" id="3.30.2390.20">
    <property type="entry name" value="Type VII secretion system EccB, repeat 1 domain"/>
    <property type="match status" value="1"/>
</dbReference>
<dbReference type="InterPro" id="IPR044857">
    <property type="entry name" value="T7SS_EccB_R1"/>
</dbReference>
<keyword evidence="5" id="KW-0997">Cell inner membrane</keyword>
<keyword evidence="11 13" id="KW-0472">Membrane</keyword>
<evidence type="ECO:0000256" key="13">
    <source>
        <dbReference type="SAM" id="Phobius"/>
    </source>
</evidence>
<dbReference type="KEGG" id="msei:MSEDJ_17180"/>
<dbReference type="AlphaFoldDB" id="A0A7I7QMU8"/>
<protein>
    <submittedName>
        <fullName evidence="14">ESX-3 secretion system ATPase EccB3</fullName>
    </submittedName>
</protein>
<keyword evidence="15" id="KW-1185">Reference proteome</keyword>
<dbReference type="GO" id="GO:0005886">
    <property type="term" value="C:plasma membrane"/>
    <property type="evidence" value="ECO:0007669"/>
    <property type="project" value="UniProtKB-SubCell"/>
</dbReference>
<evidence type="ECO:0000256" key="7">
    <source>
        <dbReference type="ARBA" id="ARBA00022741"/>
    </source>
</evidence>
<sequence length="523" mass="54444">MSGQRTEDDDRRSFTSRTPVNDNPERVRYRRGFVTRHQVSGWRFVMRRIASGVAMHDTRMLVDPLRTQSRAVLVGALLLVTGLAGCFLFSLIRPAGDAGDSAILADRETAALYVRLGDQVHPVLNLTSARLIADRPDNPTTVKSSEIDQFSRGNLIGIPGAPERMVQNTARDAEWTVCDAATGPATGVTVIAGPLDQTGERATALADQDAVLVRNDGGPNSGTWLLWNGRRSKVDLADRAVTGALGTGSEAPTPRTIAPGLFNAVPEAPALVVPAVPEAGGQPGYQLPVPAQIGAVVAAFDADNTLRHYAVLSDGLQPISPVVAAIMRNANSYGLAQPPRLGADDVARLPVANQIDVDAYPSAPVTLVDGAASPLTCARWSHPVDATGGTLDLLTGAALPVADGLRPVPLVGGGAGVTATRVVLSPGTGFLVQTVGQDVRQQPASPAAGSLFWVGDTGVRYGIDQDADQDTLGALGLTAGPLPIPWAVLSQFAAGPTLSRADALLAHDGLEPDPSPAVVRQNP</sequence>
<reference evidence="14 15" key="1">
    <citation type="journal article" date="2019" name="Emerg. Microbes Infect.">
        <title>Comprehensive subspecies identification of 175 nontuberculous mycobacteria species based on 7547 genomic profiles.</title>
        <authorList>
            <person name="Matsumoto Y."/>
            <person name="Kinjo T."/>
            <person name="Motooka D."/>
            <person name="Nabeya D."/>
            <person name="Jung N."/>
            <person name="Uechi K."/>
            <person name="Horii T."/>
            <person name="Iida T."/>
            <person name="Fujita J."/>
            <person name="Nakamura S."/>
        </authorList>
    </citation>
    <scope>NUCLEOTIDE SEQUENCE [LARGE SCALE GENOMIC DNA]</scope>
    <source>
        <strain evidence="14 15">JCM 17899</strain>
    </source>
</reference>
<dbReference type="PANTHER" id="PTHR40765:SF2">
    <property type="entry name" value="ESX-2 SECRETION SYSTEM ATPASE ECCB2"/>
    <property type="match status" value="1"/>
</dbReference>
<keyword evidence="8" id="KW-0378">Hydrolase</keyword>
<evidence type="ECO:0000256" key="8">
    <source>
        <dbReference type="ARBA" id="ARBA00022801"/>
    </source>
</evidence>
<dbReference type="GO" id="GO:0005524">
    <property type="term" value="F:ATP binding"/>
    <property type="evidence" value="ECO:0007669"/>
    <property type="project" value="UniProtKB-KW"/>
</dbReference>
<dbReference type="GO" id="GO:0005576">
    <property type="term" value="C:extracellular region"/>
    <property type="evidence" value="ECO:0007669"/>
    <property type="project" value="TreeGrafter"/>
</dbReference>
<keyword evidence="7" id="KW-0547">Nucleotide-binding</keyword>
<feature type="region of interest" description="Disordered" evidence="12">
    <location>
        <begin position="1"/>
        <end position="23"/>
    </location>
</feature>
<feature type="transmembrane region" description="Helical" evidence="13">
    <location>
        <begin position="71"/>
        <end position="92"/>
    </location>
</feature>
<dbReference type="FunFam" id="3.30.2390.20:FF:000001">
    <property type="entry name" value="ESX-1 secretion system ATPase EccB1"/>
    <property type="match status" value="1"/>
</dbReference>
<evidence type="ECO:0000256" key="4">
    <source>
        <dbReference type="ARBA" id="ARBA00022475"/>
    </source>
</evidence>
<accession>A0A7I7QMU8</accession>
<gene>
    <name evidence="14" type="primary">eccB3</name>
    <name evidence="14" type="ORF">MSEDJ_17180</name>
</gene>
<dbReference type="Pfam" id="PF05108">
    <property type="entry name" value="T7SS_ESX1_EccB"/>
    <property type="match status" value="1"/>
</dbReference>
<evidence type="ECO:0000256" key="6">
    <source>
        <dbReference type="ARBA" id="ARBA00022692"/>
    </source>
</evidence>
<evidence type="ECO:0000256" key="12">
    <source>
        <dbReference type="SAM" id="MobiDB-lite"/>
    </source>
</evidence>
<evidence type="ECO:0000313" key="15">
    <source>
        <dbReference type="Proteomes" id="UP000467193"/>
    </source>
</evidence>
<dbReference type="InterPro" id="IPR042485">
    <property type="entry name" value="T7SS_EccB_R3"/>
</dbReference>
<evidence type="ECO:0000256" key="11">
    <source>
        <dbReference type="ARBA" id="ARBA00023136"/>
    </source>
</evidence>
<evidence type="ECO:0000313" key="14">
    <source>
        <dbReference type="EMBL" id="BBY27622.1"/>
    </source>
</evidence>
<evidence type="ECO:0000256" key="9">
    <source>
        <dbReference type="ARBA" id="ARBA00022840"/>
    </source>
</evidence>
<comment type="subcellular location">
    <subcellularLocation>
        <location evidence="1">Cell inner membrane</location>
        <topology evidence="1">Single-pass membrane protein</topology>
    </subcellularLocation>
</comment>
<dbReference type="Gene3D" id="2.40.50.910">
    <property type="entry name" value="Type VII secretion system EccB, repeat 3 domain"/>
    <property type="match status" value="1"/>
</dbReference>
<dbReference type="InterPro" id="IPR007795">
    <property type="entry name" value="T7SS_EccB"/>
</dbReference>
<keyword evidence="9" id="KW-0067">ATP-binding</keyword>
<dbReference type="RefSeq" id="WP_163796485.1">
    <property type="nucleotide sequence ID" value="NZ_AP022588.1"/>
</dbReference>
<dbReference type="Proteomes" id="UP000467193">
    <property type="component" value="Chromosome"/>
</dbReference>
<dbReference type="GO" id="GO:0016787">
    <property type="term" value="F:hydrolase activity"/>
    <property type="evidence" value="ECO:0007669"/>
    <property type="project" value="UniProtKB-KW"/>
</dbReference>
<keyword evidence="3" id="KW-0813">Transport</keyword>
<comment type="similarity">
    <text evidence="2">Belongs to the EccB family.</text>
</comment>
<evidence type="ECO:0000256" key="2">
    <source>
        <dbReference type="ARBA" id="ARBA00008149"/>
    </source>
</evidence>
<name>A0A7I7QMU8_9MYCO</name>
<evidence type="ECO:0000256" key="5">
    <source>
        <dbReference type="ARBA" id="ARBA00022519"/>
    </source>
</evidence>
<evidence type="ECO:0000256" key="3">
    <source>
        <dbReference type="ARBA" id="ARBA00022448"/>
    </source>
</evidence>
<keyword evidence="10 13" id="KW-1133">Transmembrane helix</keyword>
<keyword evidence="4" id="KW-1003">Cell membrane</keyword>
<dbReference type="EMBL" id="AP022588">
    <property type="protein sequence ID" value="BBY27622.1"/>
    <property type="molecule type" value="Genomic_DNA"/>
</dbReference>
<dbReference type="NCBIfam" id="TIGR03919">
    <property type="entry name" value="T7SS_EccB"/>
    <property type="match status" value="1"/>
</dbReference>
<evidence type="ECO:0000256" key="1">
    <source>
        <dbReference type="ARBA" id="ARBA00004377"/>
    </source>
</evidence>
<organism evidence="14 15">
    <name type="scientific">Mycolicibacterium sediminis</name>
    <dbReference type="NCBI Taxonomy" id="1286180"/>
    <lineage>
        <taxon>Bacteria</taxon>
        <taxon>Bacillati</taxon>
        <taxon>Actinomycetota</taxon>
        <taxon>Actinomycetes</taxon>
        <taxon>Mycobacteriales</taxon>
        <taxon>Mycobacteriaceae</taxon>
        <taxon>Mycolicibacterium</taxon>
    </lineage>
</organism>
<evidence type="ECO:0000256" key="10">
    <source>
        <dbReference type="ARBA" id="ARBA00022989"/>
    </source>
</evidence>
<proteinExistence type="inferred from homology"/>
<keyword evidence="6 13" id="KW-0812">Transmembrane</keyword>
<dbReference type="PANTHER" id="PTHR40765">
    <property type="entry name" value="ESX-2 SECRETION SYSTEM ATPASE ECCB2"/>
    <property type="match status" value="1"/>
</dbReference>
<feature type="compositionally biased region" description="Basic and acidic residues" evidence="12">
    <location>
        <begin position="1"/>
        <end position="13"/>
    </location>
</feature>